<dbReference type="Gramene" id="EME28844">
    <property type="protein sequence ID" value="EME28844"/>
    <property type="gene ID" value="Gasu_37330"/>
</dbReference>
<dbReference type="RefSeq" id="XP_005705364.1">
    <property type="nucleotide sequence ID" value="XM_005705307.1"/>
</dbReference>
<organism evidence="6 7">
    <name type="scientific">Galdieria sulphuraria</name>
    <name type="common">Red alga</name>
    <dbReference type="NCBI Taxonomy" id="130081"/>
    <lineage>
        <taxon>Eukaryota</taxon>
        <taxon>Rhodophyta</taxon>
        <taxon>Bangiophyceae</taxon>
        <taxon>Galdieriales</taxon>
        <taxon>Galdieriaceae</taxon>
        <taxon>Galdieria</taxon>
    </lineage>
</organism>
<proteinExistence type="inferred from homology"/>
<feature type="binding site" evidence="5">
    <location>
        <position position="268"/>
    </location>
    <ligand>
        <name>Fe cation</name>
        <dbReference type="ChEBI" id="CHEBI:24875"/>
        <note>catalytic</note>
    </ligand>
</feature>
<dbReference type="OMA" id="CIDHPHV"/>
<evidence type="ECO:0000313" key="6">
    <source>
        <dbReference type="EMBL" id="EME28844.1"/>
    </source>
</evidence>
<dbReference type="GeneID" id="17087689"/>
<keyword evidence="2 5" id="KW-0479">Metal-binding</keyword>
<comment type="similarity">
    <text evidence="1">Belongs to the carotenoid oxygenase family.</text>
</comment>
<feature type="binding site" evidence="5">
    <location>
        <position position="392"/>
    </location>
    <ligand>
        <name>Fe cation</name>
        <dbReference type="ChEBI" id="CHEBI:24875"/>
        <note>catalytic</note>
    </ligand>
</feature>
<keyword evidence="3" id="KW-0560">Oxidoreductase</keyword>
<evidence type="ECO:0000256" key="4">
    <source>
        <dbReference type="ARBA" id="ARBA00023004"/>
    </source>
</evidence>
<evidence type="ECO:0000256" key="1">
    <source>
        <dbReference type="ARBA" id="ARBA00006787"/>
    </source>
</evidence>
<reference evidence="7" key="1">
    <citation type="journal article" date="2013" name="Science">
        <title>Gene transfer from bacteria and archaea facilitated evolution of an extremophilic eukaryote.</title>
        <authorList>
            <person name="Schonknecht G."/>
            <person name="Chen W.H."/>
            <person name="Ternes C.M."/>
            <person name="Barbier G.G."/>
            <person name="Shrestha R.P."/>
            <person name="Stanke M."/>
            <person name="Brautigam A."/>
            <person name="Baker B.J."/>
            <person name="Banfield J.F."/>
            <person name="Garavito R.M."/>
            <person name="Carr K."/>
            <person name="Wilkerson C."/>
            <person name="Rensing S.A."/>
            <person name="Gagneul D."/>
            <person name="Dickenson N.E."/>
            <person name="Oesterhelt C."/>
            <person name="Lercher M.J."/>
            <person name="Weber A.P."/>
        </authorList>
    </citation>
    <scope>NUCLEOTIDE SEQUENCE [LARGE SCALE GENOMIC DNA]</scope>
    <source>
        <strain evidence="7">074W</strain>
    </source>
</reference>
<feature type="binding site" evidence="5">
    <location>
        <position position="319"/>
    </location>
    <ligand>
        <name>Fe cation</name>
        <dbReference type="ChEBI" id="CHEBI:24875"/>
        <note>catalytic</note>
    </ligand>
</feature>
<accession>M2XZ59</accession>
<keyword evidence="7" id="KW-1185">Reference proteome</keyword>
<evidence type="ECO:0000313" key="7">
    <source>
        <dbReference type="Proteomes" id="UP000030680"/>
    </source>
</evidence>
<comment type="cofactor">
    <cofactor evidence="5">
        <name>Fe(2+)</name>
        <dbReference type="ChEBI" id="CHEBI:29033"/>
    </cofactor>
    <text evidence="5">Binds 1 Fe(2+) ion per subunit.</text>
</comment>
<dbReference type="InterPro" id="IPR004294">
    <property type="entry name" value="Carotenoid_Oase"/>
</dbReference>
<keyword evidence="4 5" id="KW-0408">Iron</keyword>
<name>M2XZ59_GALSU</name>
<dbReference type="EMBL" id="KB454515">
    <property type="protein sequence ID" value="EME28844.1"/>
    <property type="molecule type" value="Genomic_DNA"/>
</dbReference>
<dbReference type="KEGG" id="gsl:Gasu_37330"/>
<dbReference type="OrthoDB" id="2348at2759"/>
<dbReference type="PANTHER" id="PTHR10543:SF89">
    <property type="entry name" value="CAROTENOID 9,10(9',10')-CLEAVAGE DIOXYGENASE 1"/>
    <property type="match status" value="1"/>
</dbReference>
<feature type="binding site" evidence="5">
    <location>
        <position position="587"/>
    </location>
    <ligand>
        <name>Fe cation</name>
        <dbReference type="ChEBI" id="CHEBI:24875"/>
        <note>catalytic</note>
    </ligand>
</feature>
<evidence type="ECO:0000256" key="5">
    <source>
        <dbReference type="PIRSR" id="PIRSR604294-1"/>
    </source>
</evidence>
<dbReference type="Proteomes" id="UP000030680">
    <property type="component" value="Unassembled WGS sequence"/>
</dbReference>
<dbReference type="STRING" id="130081.M2XZ59"/>
<protein>
    <submittedName>
        <fullName evidence="6">9-cis-epoxycarotenoid dioxygenase, neoxanthin cleavage enzyme-like protein</fullName>
    </submittedName>
</protein>
<dbReference type="Pfam" id="PF03055">
    <property type="entry name" value="RPE65"/>
    <property type="match status" value="1"/>
</dbReference>
<sequence>MNLNNDVQSMLATQRNLSLENNKRTGFVIDHHNFLQTCGETRTRFLKQISFRHSEFYNRRTCRILCCAKTDTQSVCAVPINWDLSAWLKGWDSVREEVSVQISQRDTETIKNVPSNYCSEQGSIRGKIPKDLRGTLYRNGPAKFEVGKILVKHPWDGDGMITAISISDNGVWFRNRFVRTKGYMAEQAAGKVLYRGTFGTQKPGGWIANAFDLSMKNVANTGVVHWDNRLFAFWEAGVPYQLNPSNLATAGPTQFQGAILKSGNFTAHPKIDLQTGCLIGFSTKAYPRSGTEITFHEMKPGFQWRKSIKALIPGFGFYHDFAVTEDYYVLFQGPLEFNPLPFILGVRPVADCIHSCLEKPAKIILISRNSVTEDGYAAHVHILSTETGFVFHFANAYEQGEGANRTLIVDLVKVRRYYAAELKTDRSQDPCLYENLEERVPKSCLYRYIVSIGKSEPFILDQLALSSRQVEFPGIHPFFMSKCHSFIYASTSGLSDGVAPFQGIAKIDTNKGSQKEQVWIPQPYEFAGEPLFVPIPSWIGEDQGYLLTIVYDGSRHLSYLAILDAQHVSDGPICRIDFPIHIPHGLHGCWTDTVYNMESIQCDFVEYDFETTQLSATNNSWDNLVDLGT</sequence>
<dbReference type="AlphaFoldDB" id="M2XZ59"/>
<dbReference type="eggNOG" id="KOG1285">
    <property type="taxonomic scope" value="Eukaryota"/>
</dbReference>
<dbReference type="GO" id="GO:0010436">
    <property type="term" value="F:carotenoid dioxygenase activity"/>
    <property type="evidence" value="ECO:0007669"/>
    <property type="project" value="TreeGrafter"/>
</dbReference>
<evidence type="ECO:0000256" key="2">
    <source>
        <dbReference type="ARBA" id="ARBA00022723"/>
    </source>
</evidence>
<dbReference type="GO" id="GO:0046872">
    <property type="term" value="F:metal ion binding"/>
    <property type="evidence" value="ECO:0007669"/>
    <property type="project" value="UniProtKB-KW"/>
</dbReference>
<dbReference type="PANTHER" id="PTHR10543">
    <property type="entry name" value="BETA-CAROTENE DIOXYGENASE"/>
    <property type="match status" value="1"/>
</dbReference>
<evidence type="ECO:0000256" key="3">
    <source>
        <dbReference type="ARBA" id="ARBA00023002"/>
    </source>
</evidence>
<keyword evidence="6" id="KW-0223">Dioxygenase</keyword>
<dbReference type="GO" id="GO:0016121">
    <property type="term" value="P:carotene catabolic process"/>
    <property type="evidence" value="ECO:0007669"/>
    <property type="project" value="TreeGrafter"/>
</dbReference>
<gene>
    <name evidence="6" type="ORF">Gasu_37330</name>
</gene>